<keyword evidence="4" id="KW-1185">Reference proteome</keyword>
<dbReference type="GO" id="GO:0016491">
    <property type="term" value="F:oxidoreductase activity"/>
    <property type="evidence" value="ECO:0007669"/>
    <property type="project" value="UniProtKB-KW"/>
</dbReference>
<dbReference type="InterPro" id="IPR020904">
    <property type="entry name" value="Sc_DH/Rdtase_CS"/>
</dbReference>
<evidence type="ECO:0000313" key="3">
    <source>
        <dbReference type="EMBL" id="EFW06529.1"/>
    </source>
</evidence>
<evidence type="ECO:0000256" key="2">
    <source>
        <dbReference type="ARBA" id="ARBA00023002"/>
    </source>
</evidence>
<sequence length="248" mass="27286">MKYKNYGVVVTGGGHGIGKAIIEEFVREGAKVCFIDINADYGKSLVSESVFFFHGDVSLEDDLNQFICFCKEKLERIDVLVNNACVSHQGILNQCNYQEFQKSLSIGVTAPYYLSLQCQDELKKNKGSIINIASSRAFQSEPNTESYTSAKGGIVALTHALAISLSGQVRVNCIAPGWIDVNDTESFSKEDETAIPVGRVGKPIDIARMVMFLCSEDAGFITGETFVVDGGMSKRMIYHGDHGWEYHI</sequence>
<dbReference type="RefSeq" id="WP_008787194.1">
    <property type="nucleotide sequence ID" value="NZ_AKCB01000001.1"/>
</dbReference>
<dbReference type="AlphaFoldDB" id="E7G5M8"/>
<comment type="caution">
    <text evidence="3">The sequence shown here is derived from an EMBL/GenBank/DDBJ whole genome shotgun (WGS) entry which is preliminary data.</text>
</comment>
<dbReference type="EMBL" id="ADKX01000001">
    <property type="protein sequence ID" value="EFW06529.1"/>
    <property type="molecule type" value="Genomic_DNA"/>
</dbReference>
<dbReference type="FunFam" id="3.40.50.720:FF:000084">
    <property type="entry name" value="Short-chain dehydrogenase reductase"/>
    <property type="match status" value="1"/>
</dbReference>
<dbReference type="GeneID" id="78229506"/>
<dbReference type="InterPro" id="IPR036291">
    <property type="entry name" value="NAD(P)-bd_dom_sf"/>
</dbReference>
<dbReference type="STRING" id="100884.GCA_000269565_01633"/>
<dbReference type="PANTHER" id="PTHR24321">
    <property type="entry name" value="DEHYDROGENASES, SHORT CHAIN"/>
    <property type="match status" value="1"/>
</dbReference>
<reference evidence="3 4" key="1">
    <citation type="submission" date="2010-12" db="EMBL/GenBank/DDBJ databases">
        <title>The Genome Sequence of Coprobacillus sp. strain 29_1.</title>
        <authorList>
            <consortium name="The Broad Institute Genome Sequencing Platform"/>
            <person name="Earl A."/>
            <person name="Ward D."/>
            <person name="Feldgarden M."/>
            <person name="Gevers D."/>
            <person name="Daigneault M."/>
            <person name="Sibley C.D."/>
            <person name="White A."/>
            <person name="Strauss J."/>
            <person name="Allen-Vercoe E."/>
            <person name="Young S.K."/>
            <person name="Zeng Q."/>
            <person name="Gargeya S."/>
            <person name="Fitzgerald M."/>
            <person name="Haas B."/>
            <person name="Abouelleil A."/>
            <person name="Alvarado L."/>
            <person name="Arachchi H.M."/>
            <person name="Berlin A."/>
            <person name="Brown A."/>
            <person name="Chapman S.B."/>
            <person name="Chen Z."/>
            <person name="Dunbar C."/>
            <person name="Freedman E."/>
            <person name="Gearin G."/>
            <person name="Gellesch M."/>
            <person name="Goldberg J."/>
            <person name="Griggs A."/>
            <person name="Gujja S."/>
            <person name="Heilman E."/>
            <person name="Heiman D."/>
            <person name="Howarth C."/>
            <person name="Larson L."/>
            <person name="Lui A."/>
            <person name="MacDonald P.J.P."/>
            <person name="Mehta T."/>
            <person name="Montmayeur A."/>
            <person name="Murphy C."/>
            <person name="Neiman D."/>
            <person name="Pearson M."/>
            <person name="Priest M."/>
            <person name="Roberts A."/>
            <person name="Saif S."/>
            <person name="Shea T."/>
            <person name="Shenoy N."/>
            <person name="Sisk P."/>
            <person name="Stolte C."/>
            <person name="Sykes S."/>
            <person name="White J."/>
            <person name="Yandava C."/>
            <person name="Nusbaum C."/>
            <person name="Birren B."/>
        </authorList>
    </citation>
    <scope>NUCLEOTIDE SEQUENCE [LARGE SCALE GENOMIC DNA]</scope>
    <source>
        <strain evidence="3 4">29_1</strain>
    </source>
</reference>
<dbReference type="Gene3D" id="3.40.50.720">
    <property type="entry name" value="NAD(P)-binding Rossmann-like Domain"/>
    <property type="match status" value="1"/>
</dbReference>
<organism evidence="3 4">
    <name type="scientific">Coprobacillus cateniformis</name>
    <dbReference type="NCBI Taxonomy" id="100884"/>
    <lineage>
        <taxon>Bacteria</taxon>
        <taxon>Bacillati</taxon>
        <taxon>Bacillota</taxon>
        <taxon>Erysipelotrichia</taxon>
        <taxon>Erysipelotrichales</taxon>
        <taxon>Coprobacillaceae</taxon>
        <taxon>Coprobacillus</taxon>
    </lineage>
</organism>
<dbReference type="SUPFAM" id="SSF51735">
    <property type="entry name" value="NAD(P)-binding Rossmann-fold domains"/>
    <property type="match status" value="1"/>
</dbReference>
<evidence type="ECO:0000256" key="1">
    <source>
        <dbReference type="ARBA" id="ARBA00006484"/>
    </source>
</evidence>
<dbReference type="HOGENOM" id="CLU_010194_1_2_9"/>
<dbReference type="Pfam" id="PF13561">
    <property type="entry name" value="adh_short_C2"/>
    <property type="match status" value="1"/>
</dbReference>
<accession>E7G5M8</accession>
<comment type="similarity">
    <text evidence="1">Belongs to the short-chain dehydrogenases/reductases (SDR) family.</text>
</comment>
<gene>
    <name evidence="3" type="ORF">HMPREF9488_00066</name>
</gene>
<dbReference type="PRINTS" id="PR00081">
    <property type="entry name" value="GDHRDH"/>
</dbReference>
<protein>
    <submittedName>
        <fullName evidence="3">Short-chain dehydrogenase/reductase SDR</fullName>
    </submittedName>
</protein>
<dbReference type="PRINTS" id="PR00080">
    <property type="entry name" value="SDRFAMILY"/>
</dbReference>
<dbReference type="PROSITE" id="PS00061">
    <property type="entry name" value="ADH_SHORT"/>
    <property type="match status" value="1"/>
</dbReference>
<proteinExistence type="inferred from homology"/>
<dbReference type="Proteomes" id="UP000003157">
    <property type="component" value="Unassembled WGS sequence"/>
</dbReference>
<dbReference type="eggNOG" id="COG1028">
    <property type="taxonomic scope" value="Bacteria"/>
</dbReference>
<dbReference type="InterPro" id="IPR002347">
    <property type="entry name" value="SDR_fam"/>
</dbReference>
<dbReference type="PANTHER" id="PTHR24321:SF8">
    <property type="entry name" value="ESTRADIOL 17-BETA-DEHYDROGENASE 8-RELATED"/>
    <property type="match status" value="1"/>
</dbReference>
<evidence type="ECO:0000313" key="4">
    <source>
        <dbReference type="Proteomes" id="UP000003157"/>
    </source>
</evidence>
<dbReference type="OrthoDB" id="9803333at2"/>
<name>E7G5M8_9FIRM</name>
<keyword evidence="2" id="KW-0560">Oxidoreductase</keyword>
<dbReference type="GO" id="GO:0008206">
    <property type="term" value="P:bile acid metabolic process"/>
    <property type="evidence" value="ECO:0007669"/>
    <property type="project" value="UniProtKB-ARBA"/>
</dbReference>